<name>M8B0M4_AEGTA</name>
<dbReference type="AlphaFoldDB" id="M8B0M4"/>
<feature type="domain" description="Myb-related protein P/transcription factor Y1 C-terminal" evidence="1">
    <location>
        <begin position="10"/>
        <end position="104"/>
    </location>
</feature>
<organism evidence="2">
    <name type="scientific">Aegilops tauschii</name>
    <name type="common">Tausch's goatgrass</name>
    <name type="synonym">Aegilops squarrosa</name>
    <dbReference type="NCBI Taxonomy" id="37682"/>
    <lineage>
        <taxon>Eukaryota</taxon>
        <taxon>Viridiplantae</taxon>
        <taxon>Streptophyta</taxon>
        <taxon>Embryophyta</taxon>
        <taxon>Tracheophyta</taxon>
        <taxon>Spermatophyta</taxon>
        <taxon>Magnoliopsida</taxon>
        <taxon>Liliopsida</taxon>
        <taxon>Poales</taxon>
        <taxon>Poaceae</taxon>
        <taxon>BOP clade</taxon>
        <taxon>Pooideae</taxon>
        <taxon>Triticodae</taxon>
        <taxon>Triticeae</taxon>
        <taxon>Triticinae</taxon>
        <taxon>Aegilops</taxon>
    </lineage>
</organism>
<proteinExistence type="predicted"/>
<dbReference type="EnsemblPlants" id="EMT07561">
    <property type="protein sequence ID" value="EMT07561"/>
    <property type="gene ID" value="F775_15746"/>
</dbReference>
<dbReference type="ExpressionAtlas" id="M8B0M4">
    <property type="expression patterns" value="baseline"/>
</dbReference>
<accession>M8B0M4</accession>
<dbReference type="InterPro" id="IPR010588">
    <property type="entry name" value="Myb-rel_proteinP/Y1_C"/>
</dbReference>
<protein>
    <recommendedName>
        <fullName evidence="1">Myb-related protein P/transcription factor Y1 C-terminal domain-containing protein</fullName>
    </recommendedName>
</protein>
<evidence type="ECO:0000259" key="1">
    <source>
        <dbReference type="Pfam" id="PF06640"/>
    </source>
</evidence>
<reference evidence="2" key="1">
    <citation type="submission" date="2015-06" db="UniProtKB">
        <authorList>
            <consortium name="EnsemblPlants"/>
        </authorList>
    </citation>
    <scope>IDENTIFICATION</scope>
</reference>
<dbReference type="Pfam" id="PF06640">
    <property type="entry name" value="P_C"/>
    <property type="match status" value="1"/>
</dbReference>
<sequence length="117" mass="12817">MARDPVDQNGGLVEPNCAVDRIGLCEASNTMNQIGISKHQSEMKALLSSIDMPTRGHMGIEHGGRSQLEDLLDMDMDWEAFASHLCGQPAQNDMLQTTMEQETTGYEAGCVSLYDLL</sequence>
<evidence type="ECO:0000313" key="2">
    <source>
        <dbReference type="EnsemblPlants" id="EMT07561"/>
    </source>
</evidence>